<accession>A0A1E3XBC2</accession>
<dbReference type="GO" id="GO:0004766">
    <property type="term" value="F:spermidine synthase activity"/>
    <property type="evidence" value="ECO:0007669"/>
    <property type="project" value="UniProtKB-UniRule"/>
</dbReference>
<evidence type="ECO:0000256" key="1">
    <source>
        <dbReference type="ARBA" id="ARBA00007867"/>
    </source>
</evidence>
<keyword evidence="5" id="KW-1133">Transmembrane helix</keyword>
<feature type="transmembrane region" description="Helical" evidence="5">
    <location>
        <begin position="7"/>
        <end position="29"/>
    </location>
</feature>
<dbReference type="InterPro" id="IPR001045">
    <property type="entry name" value="Spermi_synthase"/>
</dbReference>
<dbReference type="GO" id="GO:0005886">
    <property type="term" value="C:plasma membrane"/>
    <property type="evidence" value="ECO:0007669"/>
    <property type="project" value="UniProtKB-SubCell"/>
</dbReference>
<feature type="binding site" evidence="5">
    <location>
        <begin position="364"/>
        <end position="365"/>
    </location>
    <ligand>
        <name>S-methyl-5'-thioadenosine</name>
        <dbReference type="ChEBI" id="CHEBI:17509"/>
    </ligand>
</feature>
<proteinExistence type="inferred from homology"/>
<feature type="transmembrane region" description="Helical" evidence="5">
    <location>
        <begin position="586"/>
        <end position="607"/>
    </location>
</feature>
<keyword evidence="5" id="KW-1003">Cell membrane</keyword>
<evidence type="ECO:0000256" key="3">
    <source>
        <dbReference type="ARBA" id="ARBA00023066"/>
    </source>
</evidence>
<comment type="function">
    <text evidence="5">Catalyzes the irreversible transfer of a propylamine group from the amino donor S-adenosylmethioninamine (decarboxy-AdoMet) to putrescine (1,4-diaminobutane) to yield spermidine.</text>
</comment>
<comment type="caution">
    <text evidence="5">Lacks the conserved Asp active site.</text>
</comment>
<feature type="transmembrane region" description="Helical" evidence="5">
    <location>
        <begin position="180"/>
        <end position="200"/>
    </location>
</feature>
<feature type="transmembrane region" description="Helical" evidence="5">
    <location>
        <begin position="619"/>
        <end position="636"/>
    </location>
</feature>
<organism evidence="8 9">
    <name type="scientific">Candidatus Scalindua rubra</name>
    <dbReference type="NCBI Taxonomy" id="1872076"/>
    <lineage>
        <taxon>Bacteria</taxon>
        <taxon>Pseudomonadati</taxon>
        <taxon>Planctomycetota</taxon>
        <taxon>Candidatus Brocadiia</taxon>
        <taxon>Candidatus Brocadiales</taxon>
        <taxon>Candidatus Scalinduaceae</taxon>
        <taxon>Candidatus Scalindua</taxon>
    </lineage>
</organism>
<protein>
    <recommendedName>
        <fullName evidence="5">Polyamine aminopropyltransferase</fullName>
    </recommendedName>
    <alternativeName>
        <fullName evidence="5">Putrescine aminopropyltransferase</fullName>
        <shortName evidence="5">PAPT</shortName>
    </alternativeName>
    <alternativeName>
        <fullName evidence="5">Spermidine synthase</fullName>
        <shortName evidence="5">SPDS</shortName>
        <shortName evidence="5">SPDSY</shortName>
        <ecNumber evidence="5">2.5.1.16</ecNumber>
    </alternativeName>
</protein>
<comment type="caution">
    <text evidence="8">The sequence shown here is derived from an EMBL/GenBank/DDBJ whole genome shotgun (WGS) entry which is preliminary data.</text>
</comment>
<evidence type="ECO:0000313" key="9">
    <source>
        <dbReference type="Proteomes" id="UP000094056"/>
    </source>
</evidence>
<dbReference type="InterPro" id="IPR030374">
    <property type="entry name" value="PABS"/>
</dbReference>
<feature type="transmembrane region" description="Helical" evidence="5">
    <location>
        <begin position="35"/>
        <end position="61"/>
    </location>
</feature>
<feature type="transmembrane region" description="Helical" evidence="5">
    <location>
        <begin position="556"/>
        <end position="574"/>
    </location>
</feature>
<dbReference type="PROSITE" id="PS51257">
    <property type="entry name" value="PROKAR_LIPOPROTEIN"/>
    <property type="match status" value="1"/>
</dbReference>
<feature type="transmembrane region" description="Helical" evidence="5">
    <location>
        <begin position="761"/>
        <end position="783"/>
    </location>
</feature>
<dbReference type="Gene3D" id="3.40.50.150">
    <property type="entry name" value="Vaccinia Virus protein VP39"/>
    <property type="match status" value="1"/>
</dbReference>
<comment type="subunit">
    <text evidence="5">Homodimer or homotetramer.</text>
</comment>
<comment type="subcellular location">
    <subcellularLocation>
        <location evidence="5">Cell membrane</location>
        <topology evidence="5">Multi-pass membrane protein</topology>
    </subcellularLocation>
</comment>
<feature type="transmembrane region" description="Helical" evidence="5">
    <location>
        <begin position="152"/>
        <end position="174"/>
    </location>
</feature>
<evidence type="ECO:0000256" key="2">
    <source>
        <dbReference type="ARBA" id="ARBA00022679"/>
    </source>
</evidence>
<reference evidence="8 9" key="1">
    <citation type="submission" date="2016-07" db="EMBL/GenBank/DDBJ databases">
        <title>Draft genome of Scalindua rubra, obtained from a brine-seawater interface in the Red Sea, sheds light on salt adaptation in anammox bacteria.</title>
        <authorList>
            <person name="Speth D.R."/>
            <person name="Lagkouvardos I."/>
            <person name="Wang Y."/>
            <person name="Qian P.-Y."/>
            <person name="Dutilh B.E."/>
            <person name="Jetten M.S."/>
        </authorList>
    </citation>
    <scope>NUCLEOTIDE SEQUENCE [LARGE SCALE GENOMIC DNA]</scope>
    <source>
        <strain evidence="8">BSI-1</strain>
    </source>
</reference>
<feature type="transmembrane region" description="Helical" evidence="5">
    <location>
        <begin position="73"/>
        <end position="94"/>
    </location>
</feature>
<evidence type="ECO:0000313" key="8">
    <source>
        <dbReference type="EMBL" id="ODS32925.1"/>
    </source>
</evidence>
<dbReference type="PANTHER" id="PTHR43317">
    <property type="entry name" value="THERMOSPERMINE SYNTHASE ACAULIS5"/>
    <property type="match status" value="1"/>
</dbReference>
<dbReference type="AlphaFoldDB" id="A0A1E3XBC2"/>
<dbReference type="Proteomes" id="UP000094056">
    <property type="component" value="Unassembled WGS sequence"/>
</dbReference>
<keyword evidence="4 5" id="KW-0620">Polyamine biosynthesis</keyword>
<name>A0A1E3XBC2_9BACT</name>
<dbReference type="EMBL" id="MAYW01000043">
    <property type="protein sequence ID" value="ODS32925.1"/>
    <property type="molecule type" value="Genomic_DNA"/>
</dbReference>
<evidence type="ECO:0000256" key="5">
    <source>
        <dbReference type="HAMAP-Rule" id="MF_00198"/>
    </source>
</evidence>
<comment type="caution">
    <text evidence="5 6">Lacks conserved residue(s) required for the propagation of feature annotation.</text>
</comment>
<comment type="pathway">
    <text evidence="5">Amine and polyamine biosynthesis; spermidine biosynthesis; spermidine from putrescine: step 1/1.</text>
</comment>
<dbReference type="SUPFAM" id="SSF53335">
    <property type="entry name" value="S-adenosyl-L-methionine-dependent methyltransferases"/>
    <property type="match status" value="1"/>
</dbReference>
<gene>
    <name evidence="8" type="primary">speE_2</name>
    <name evidence="5" type="synonym">speE</name>
    <name evidence="8" type="ORF">SCARUB_01926</name>
</gene>
<keyword evidence="3 5" id="KW-0745">Spermidine biosynthesis</keyword>
<feature type="transmembrane region" description="Helical" evidence="5">
    <location>
        <begin position="690"/>
        <end position="709"/>
    </location>
</feature>
<keyword evidence="2 5" id="KW-0808">Transferase</keyword>
<dbReference type="EC" id="2.5.1.16" evidence="5"/>
<dbReference type="Pfam" id="PF01564">
    <property type="entry name" value="Spermine_synth"/>
    <property type="match status" value="1"/>
</dbReference>
<feature type="transmembrane region" description="Helical" evidence="5">
    <location>
        <begin position="789"/>
        <end position="807"/>
    </location>
</feature>
<sequence>MIRENKTWIFILCSMLFMGCYATISQVLLVREFLVVFFGNELCLGIILGTWLFGVAFGAATGGRVADRFKNHLSAFIFVLILMCVILPLELIIIRALRHILNVPIGQYIPILSLLFSSVFIIMPFSFTIGFIFPIACRVIRGFTQDSAADIGFVYILESIGSLIGGLLFTFVLVLRFQPFTIIMIFDCILFLNILLMFLFFEKDPLRRGKTFACALLFFVAFILLISGIINKIDNYFINVRWNSSNPDIELLESVDSRYENIVIGVREDQYSVFGNGQYNFAFPNDYEYSQIAHLVMTQHPTPKRVLLIGGGMGGLIKGMLKHPIDELHYIELDPALIELTKKYLPPDEVEALSDRRVKTFPVDGRYFVKRAKMKKKYDLIFVNIPDPSTAFLNRYYTLQFFQEARDILKKNGVFAIGISSAVNYLGEEVGNYTGSVYQTLNNVFPHVIVSPGWANYYFASDSHDTATFDIQALTKRYVERGVKSEYFSEYVFYTLLPPERVKFIENEIKGRKGLRVNTDAKPVTYFFNLMLWDKLSGSQLGSVLQKLEKSHLKTFLIPIFVFFVCRVVYVIVFRRSTEVQQKFNSMAAIATTGFAGMALEIILIFAFQNIYGYVYEKIGLIIALFMFGLALGSGLSNRLILQGISGNTWSWLNPVRIIGQSIKHQPNHGSGNLKPLADDEKKEIDWIKILIVLEAIIVVYASIMPFILSRVTFQFYGSEYLFMLLVIITGILTGLEFPISSKLYFLCKRDSGITAGKVDSADHAGAFIGAILTGVLFVPIFGIGGSCIIIVVLNLVSMLFLIYLFFQRRKIVNLHN</sequence>
<keyword evidence="5" id="KW-0812">Transmembrane</keyword>
<dbReference type="GO" id="GO:0008295">
    <property type="term" value="P:spermidine biosynthetic process"/>
    <property type="evidence" value="ECO:0007669"/>
    <property type="project" value="UniProtKB-UniRule"/>
</dbReference>
<dbReference type="PANTHER" id="PTHR43317:SF3">
    <property type="entry name" value="BLR2883 PROTEIN"/>
    <property type="match status" value="1"/>
</dbReference>
<evidence type="ECO:0000256" key="4">
    <source>
        <dbReference type="ARBA" id="ARBA00023115"/>
    </source>
</evidence>
<dbReference type="NCBIfam" id="NF037959">
    <property type="entry name" value="MFS_SpdSyn"/>
    <property type="match status" value="1"/>
</dbReference>
<dbReference type="HAMAP" id="MF_00198">
    <property type="entry name" value="Spermidine_synth"/>
    <property type="match status" value="1"/>
</dbReference>
<comment type="similarity">
    <text evidence="1 5">Belongs to the spermidine/spermine synthase family.</text>
</comment>
<feature type="transmembrane region" description="Helical" evidence="5">
    <location>
        <begin position="114"/>
        <end position="140"/>
    </location>
</feature>
<keyword evidence="5" id="KW-0472">Membrane</keyword>
<dbReference type="PROSITE" id="PS51006">
    <property type="entry name" value="PABS_2"/>
    <property type="match status" value="1"/>
</dbReference>
<evidence type="ECO:0000256" key="6">
    <source>
        <dbReference type="PROSITE-ProRule" id="PRU00354"/>
    </source>
</evidence>
<feature type="binding site" evidence="5">
    <location>
        <position position="332"/>
    </location>
    <ligand>
        <name>S-methyl-5'-thioadenosine</name>
        <dbReference type="ChEBI" id="CHEBI:17509"/>
    </ligand>
</feature>
<feature type="transmembrane region" description="Helical" evidence="5">
    <location>
        <begin position="212"/>
        <end position="230"/>
    </location>
</feature>
<evidence type="ECO:0000259" key="7">
    <source>
        <dbReference type="PROSITE" id="PS51006"/>
    </source>
</evidence>
<comment type="catalytic activity">
    <reaction evidence="5">
        <text>S-adenosyl 3-(methylsulfanyl)propylamine + putrescine = S-methyl-5'-thioadenosine + spermidine + H(+)</text>
        <dbReference type="Rhea" id="RHEA:12721"/>
        <dbReference type="ChEBI" id="CHEBI:15378"/>
        <dbReference type="ChEBI" id="CHEBI:17509"/>
        <dbReference type="ChEBI" id="CHEBI:57443"/>
        <dbReference type="ChEBI" id="CHEBI:57834"/>
        <dbReference type="ChEBI" id="CHEBI:326268"/>
        <dbReference type="EC" id="2.5.1.16"/>
    </reaction>
</comment>
<feature type="transmembrane region" description="Helical" evidence="5">
    <location>
        <begin position="721"/>
        <end position="740"/>
    </location>
</feature>
<feature type="domain" description="PABS" evidence="7">
    <location>
        <begin position="234"/>
        <end position="476"/>
    </location>
</feature>
<dbReference type="UniPathway" id="UPA00248">
    <property type="reaction ID" value="UER00314"/>
</dbReference>
<dbReference type="InterPro" id="IPR029063">
    <property type="entry name" value="SAM-dependent_MTases_sf"/>
</dbReference>